<dbReference type="SUPFAM" id="SSF46689">
    <property type="entry name" value="Homeodomain-like"/>
    <property type="match status" value="1"/>
</dbReference>
<feature type="DNA-binding region" description="H-T-H motif" evidence="4">
    <location>
        <begin position="47"/>
        <end position="66"/>
    </location>
</feature>
<dbReference type="InterPro" id="IPR009057">
    <property type="entry name" value="Homeodomain-like_sf"/>
</dbReference>
<feature type="domain" description="HTH tetR-type" evidence="5">
    <location>
        <begin position="24"/>
        <end position="84"/>
    </location>
</feature>
<dbReference type="Proteomes" id="UP000199696">
    <property type="component" value="Unassembled WGS sequence"/>
</dbReference>
<evidence type="ECO:0000313" key="7">
    <source>
        <dbReference type="Proteomes" id="UP000199696"/>
    </source>
</evidence>
<dbReference type="AlphaFoldDB" id="A0A1C6UAZ0"/>
<dbReference type="GO" id="GO:0003700">
    <property type="term" value="F:DNA-binding transcription factor activity"/>
    <property type="evidence" value="ECO:0007669"/>
    <property type="project" value="TreeGrafter"/>
</dbReference>
<dbReference type="InterPro" id="IPR050109">
    <property type="entry name" value="HTH-type_TetR-like_transc_reg"/>
</dbReference>
<dbReference type="PANTHER" id="PTHR30055">
    <property type="entry name" value="HTH-TYPE TRANSCRIPTIONAL REGULATOR RUTR"/>
    <property type="match status" value="1"/>
</dbReference>
<dbReference type="PRINTS" id="PR00455">
    <property type="entry name" value="HTHTETR"/>
</dbReference>
<evidence type="ECO:0000256" key="4">
    <source>
        <dbReference type="PROSITE-ProRule" id="PRU00335"/>
    </source>
</evidence>
<dbReference type="InterPro" id="IPR001647">
    <property type="entry name" value="HTH_TetR"/>
</dbReference>
<gene>
    <name evidence="6" type="ORF">GA0070604_2302</name>
</gene>
<dbReference type="Gene3D" id="1.10.357.10">
    <property type="entry name" value="Tetracycline Repressor, domain 2"/>
    <property type="match status" value="1"/>
</dbReference>
<protein>
    <submittedName>
        <fullName evidence="6">Transcriptional regulator, TetR family</fullName>
    </submittedName>
</protein>
<keyword evidence="2 4" id="KW-0238">DNA-binding</keyword>
<keyword evidence="1" id="KW-0805">Transcription regulation</keyword>
<evidence type="ECO:0000256" key="3">
    <source>
        <dbReference type="ARBA" id="ARBA00023163"/>
    </source>
</evidence>
<keyword evidence="7" id="KW-1185">Reference proteome</keyword>
<evidence type="ECO:0000259" key="5">
    <source>
        <dbReference type="PROSITE" id="PS50977"/>
    </source>
</evidence>
<dbReference type="EMBL" id="FMHY01000002">
    <property type="protein sequence ID" value="SCL51187.1"/>
    <property type="molecule type" value="Genomic_DNA"/>
</dbReference>
<dbReference type="GO" id="GO:0000976">
    <property type="term" value="F:transcription cis-regulatory region binding"/>
    <property type="evidence" value="ECO:0007669"/>
    <property type="project" value="TreeGrafter"/>
</dbReference>
<evidence type="ECO:0000256" key="2">
    <source>
        <dbReference type="ARBA" id="ARBA00023125"/>
    </source>
</evidence>
<evidence type="ECO:0000313" key="6">
    <source>
        <dbReference type="EMBL" id="SCL51187.1"/>
    </source>
</evidence>
<dbReference type="STRING" id="227316.GA0070604_2302"/>
<sequence length="212" mass="23291">MYTGLKFESGIFFTVASLRERKKAETRQRIADVATSMFVERGFDGVTVAEIAEAADVSKVTVFNYFPRKEDILLDRLPQAHELLTRAIRERDAGEPPMHALRRLFVGLAKQGHPLGGFQDSFPSFWRTVLDSAALRARAREAVEELEAHLAGLLADIDPHPRLTAALVIAAFRTVYAETASRMLAGATADEVTTDHIAAVDHAFDTLAGGLK</sequence>
<dbReference type="Gene3D" id="1.10.10.60">
    <property type="entry name" value="Homeodomain-like"/>
    <property type="match status" value="1"/>
</dbReference>
<dbReference type="PROSITE" id="PS50977">
    <property type="entry name" value="HTH_TETR_2"/>
    <property type="match status" value="1"/>
</dbReference>
<proteinExistence type="predicted"/>
<keyword evidence="3" id="KW-0804">Transcription</keyword>
<name>A0A1C6UAZ0_9ACTN</name>
<dbReference type="PANTHER" id="PTHR30055:SF234">
    <property type="entry name" value="HTH-TYPE TRANSCRIPTIONAL REGULATOR BETI"/>
    <property type="match status" value="1"/>
</dbReference>
<evidence type="ECO:0000256" key="1">
    <source>
        <dbReference type="ARBA" id="ARBA00023015"/>
    </source>
</evidence>
<dbReference type="Pfam" id="PF00440">
    <property type="entry name" value="TetR_N"/>
    <property type="match status" value="1"/>
</dbReference>
<organism evidence="6 7">
    <name type="scientific">Micromonospora eburnea</name>
    <dbReference type="NCBI Taxonomy" id="227316"/>
    <lineage>
        <taxon>Bacteria</taxon>
        <taxon>Bacillati</taxon>
        <taxon>Actinomycetota</taxon>
        <taxon>Actinomycetes</taxon>
        <taxon>Micromonosporales</taxon>
        <taxon>Micromonosporaceae</taxon>
        <taxon>Micromonospora</taxon>
    </lineage>
</organism>
<accession>A0A1C6UAZ0</accession>
<reference evidence="7" key="1">
    <citation type="submission" date="2016-06" db="EMBL/GenBank/DDBJ databases">
        <authorList>
            <person name="Varghese N."/>
            <person name="Submissions Spin"/>
        </authorList>
    </citation>
    <scope>NUCLEOTIDE SEQUENCE [LARGE SCALE GENOMIC DNA]</scope>
    <source>
        <strain evidence="7">DSM 44814</strain>
    </source>
</reference>